<organism evidence="1 2">
    <name type="scientific">Suillus plorans</name>
    <dbReference type="NCBI Taxonomy" id="116603"/>
    <lineage>
        <taxon>Eukaryota</taxon>
        <taxon>Fungi</taxon>
        <taxon>Dikarya</taxon>
        <taxon>Basidiomycota</taxon>
        <taxon>Agaricomycotina</taxon>
        <taxon>Agaricomycetes</taxon>
        <taxon>Agaricomycetidae</taxon>
        <taxon>Boletales</taxon>
        <taxon>Suillineae</taxon>
        <taxon>Suillaceae</taxon>
        <taxon>Suillus</taxon>
    </lineage>
</organism>
<sequence length="134" mass="15532">MEQVCSLSKCSEVVTIQEGQKVPMFNDKPICEKCDRFFHAPLPVFTKKPEYAKRQLYKESEAYKKEVIHDGRALLDYPAHLPFPEPGYGVRRIQVPDGEGGMRYKYITRRVITRSDDIPSKLVKRINGRPFVDN</sequence>
<dbReference type="EMBL" id="JABBWE010000017">
    <property type="protein sequence ID" value="KAG1796978.1"/>
    <property type="molecule type" value="Genomic_DNA"/>
</dbReference>
<dbReference type="AlphaFoldDB" id="A0A9P7IX51"/>
<reference evidence="1" key="1">
    <citation type="journal article" date="2020" name="New Phytol.">
        <title>Comparative genomics reveals dynamic genome evolution in host specialist ectomycorrhizal fungi.</title>
        <authorList>
            <person name="Lofgren L.A."/>
            <person name="Nguyen N.H."/>
            <person name="Vilgalys R."/>
            <person name="Ruytinx J."/>
            <person name="Liao H.L."/>
            <person name="Branco S."/>
            <person name="Kuo A."/>
            <person name="LaButti K."/>
            <person name="Lipzen A."/>
            <person name="Andreopoulos W."/>
            <person name="Pangilinan J."/>
            <person name="Riley R."/>
            <person name="Hundley H."/>
            <person name="Na H."/>
            <person name="Barry K."/>
            <person name="Grigoriev I.V."/>
            <person name="Stajich J.E."/>
            <person name="Kennedy P.G."/>
        </authorList>
    </citation>
    <scope>NUCLEOTIDE SEQUENCE</scope>
    <source>
        <strain evidence="1">S12</strain>
    </source>
</reference>
<keyword evidence="2" id="KW-1185">Reference proteome</keyword>
<protein>
    <submittedName>
        <fullName evidence="1">Uncharacterized protein</fullName>
    </submittedName>
</protein>
<evidence type="ECO:0000313" key="2">
    <source>
        <dbReference type="Proteomes" id="UP000719766"/>
    </source>
</evidence>
<proteinExistence type="predicted"/>
<dbReference type="RefSeq" id="XP_041162249.1">
    <property type="nucleotide sequence ID" value="XM_041306244.1"/>
</dbReference>
<dbReference type="Proteomes" id="UP000719766">
    <property type="component" value="Unassembled WGS sequence"/>
</dbReference>
<gene>
    <name evidence="1" type="ORF">HD556DRAFT_1441153</name>
</gene>
<name>A0A9P7IX51_9AGAM</name>
<dbReference type="GeneID" id="64600008"/>
<dbReference type="OrthoDB" id="2679520at2759"/>
<evidence type="ECO:0000313" key="1">
    <source>
        <dbReference type="EMBL" id="KAG1796978.1"/>
    </source>
</evidence>
<accession>A0A9P7IX51</accession>
<comment type="caution">
    <text evidence="1">The sequence shown here is derived from an EMBL/GenBank/DDBJ whole genome shotgun (WGS) entry which is preliminary data.</text>
</comment>